<evidence type="ECO:0008006" key="5">
    <source>
        <dbReference type="Google" id="ProtNLM"/>
    </source>
</evidence>
<dbReference type="AlphaFoldDB" id="A0AAP5UX61"/>
<evidence type="ECO:0000313" key="4">
    <source>
        <dbReference type="Proteomes" id="UP001246473"/>
    </source>
</evidence>
<dbReference type="KEGG" id="bfn:OI25_7202"/>
<evidence type="ECO:0000313" key="1">
    <source>
        <dbReference type="EMBL" id="AJZ56555.1"/>
    </source>
</evidence>
<dbReference type="Proteomes" id="UP001246473">
    <property type="component" value="Unassembled WGS sequence"/>
</dbReference>
<reference evidence="1 3" key="1">
    <citation type="journal article" date="2015" name="Genome Announc.">
        <title>Complete genome sequences for 59 burkholderia isolates, both pathogenic and near neighbor.</title>
        <authorList>
            <person name="Johnson S.L."/>
            <person name="Bishop-Lilly K.A."/>
            <person name="Ladner J.T."/>
            <person name="Daligault H.E."/>
            <person name="Davenport K.W."/>
            <person name="Jaissle J."/>
            <person name="Frey K.G."/>
            <person name="Koroleva G.I."/>
            <person name="Bruce D.C."/>
            <person name="Coyne S.R."/>
            <person name="Broomall S.M."/>
            <person name="Li P.E."/>
            <person name="Teshima H."/>
            <person name="Gibbons H.S."/>
            <person name="Palacios G.F."/>
            <person name="Rosenzweig C.N."/>
            <person name="Redden C.L."/>
            <person name="Xu Y."/>
            <person name="Minogue T.D."/>
            <person name="Chain P.S."/>
        </authorList>
    </citation>
    <scope>NUCLEOTIDE SEQUENCE [LARGE SCALE GENOMIC DNA]</scope>
    <source>
        <strain evidence="1 3">ATCC BAA-463</strain>
    </source>
</reference>
<dbReference type="EMBL" id="JANSLM010000018">
    <property type="protein sequence ID" value="MDT8842625.1"/>
    <property type="molecule type" value="Genomic_DNA"/>
</dbReference>
<proteinExistence type="predicted"/>
<dbReference type="GeneID" id="66513551"/>
<organism evidence="2 4">
    <name type="scientific">Paraburkholderia fungorum</name>
    <dbReference type="NCBI Taxonomy" id="134537"/>
    <lineage>
        <taxon>Bacteria</taxon>
        <taxon>Pseudomonadati</taxon>
        <taxon>Pseudomonadota</taxon>
        <taxon>Betaproteobacteria</taxon>
        <taxon>Burkholderiales</taxon>
        <taxon>Burkholderiaceae</taxon>
        <taxon>Paraburkholderia</taxon>
    </lineage>
</organism>
<evidence type="ECO:0000313" key="2">
    <source>
        <dbReference type="EMBL" id="MDT8842625.1"/>
    </source>
</evidence>
<dbReference type="RefSeq" id="WP_046564645.1">
    <property type="nucleotide sequence ID" value="NZ_CP010025.1"/>
</dbReference>
<sequence length="247" mass="27444">MTRLLLTPGLPPQTGALKRFERTIEELNHFYWTFKCSLEFTLTHMAGSAMVPQVLSGQSASHLNIPTTKFVADAPATERFARYSLLVHAVTTFEDYLKEILSTFLVLNWKSDKTYKVSFRPDEIDPRADLQAWLHQRAVEGVVSEYLSRTYSKRFSAICVLLQEHGATSPTLSQVTQDLASAACEARNSIVHAAGVVDARAQRALASHIPGIATGIVLELSESLLWQFLGALRDSARALDVEVRELV</sequence>
<name>A0AAP5UX61_9BURK</name>
<accession>A0AAP5UX61</accession>
<reference evidence="2" key="2">
    <citation type="submission" date="2022-08" db="EMBL/GenBank/DDBJ databases">
        <authorList>
            <person name="Kim S.-J."/>
        </authorList>
    </citation>
    <scope>NUCLEOTIDE SEQUENCE</scope>
    <source>
        <strain evidence="2">KJ</strain>
    </source>
</reference>
<gene>
    <name evidence="1" type="ORF">OI25_7202</name>
    <name evidence="2" type="ORF">ParKJ_34885</name>
</gene>
<protein>
    <recommendedName>
        <fullName evidence="5">RiboL-PSP-HEPN domain-containing protein</fullName>
    </recommendedName>
</protein>
<dbReference type="Proteomes" id="UP000032614">
    <property type="component" value="Chromosome 3"/>
</dbReference>
<evidence type="ECO:0000313" key="3">
    <source>
        <dbReference type="Proteomes" id="UP000032614"/>
    </source>
</evidence>
<dbReference type="EMBL" id="CP010025">
    <property type="protein sequence ID" value="AJZ56555.1"/>
    <property type="molecule type" value="Genomic_DNA"/>
</dbReference>